<dbReference type="InterPro" id="IPR032675">
    <property type="entry name" value="LRR_dom_sf"/>
</dbReference>
<name>A0ABP1PRQ0_9HEXA</name>
<evidence type="ECO:0008006" key="3">
    <source>
        <dbReference type="Google" id="ProtNLM"/>
    </source>
</evidence>
<evidence type="ECO:0000313" key="1">
    <source>
        <dbReference type="EMBL" id="CAL8071470.1"/>
    </source>
</evidence>
<gene>
    <name evidence="1" type="ORF">ODALV1_LOCUS1730</name>
</gene>
<comment type="caution">
    <text evidence="1">The sequence shown here is derived from an EMBL/GenBank/DDBJ whole genome shotgun (WGS) entry which is preliminary data.</text>
</comment>
<dbReference type="PANTHER" id="PTHR13318">
    <property type="entry name" value="PARTNER OF PAIRED, ISOFORM B-RELATED"/>
    <property type="match status" value="1"/>
</dbReference>
<reference evidence="1 2" key="1">
    <citation type="submission" date="2024-08" db="EMBL/GenBank/DDBJ databases">
        <authorList>
            <person name="Cucini C."/>
            <person name="Frati F."/>
        </authorList>
    </citation>
    <scope>NUCLEOTIDE SEQUENCE [LARGE SCALE GENOMIC DNA]</scope>
</reference>
<dbReference type="Proteomes" id="UP001642540">
    <property type="component" value="Unassembled WGS sequence"/>
</dbReference>
<dbReference type="PANTHER" id="PTHR13318:SF190">
    <property type="entry name" value="PARTNER OF PAIRED, ISOFORM B"/>
    <property type="match status" value="1"/>
</dbReference>
<dbReference type="Gene3D" id="3.80.10.10">
    <property type="entry name" value="Ribonuclease Inhibitor"/>
    <property type="match status" value="1"/>
</dbReference>
<dbReference type="SUPFAM" id="SSF52047">
    <property type="entry name" value="RNI-like"/>
    <property type="match status" value="1"/>
</dbReference>
<evidence type="ECO:0000313" key="2">
    <source>
        <dbReference type="Proteomes" id="UP001642540"/>
    </source>
</evidence>
<protein>
    <recommendedName>
        <fullName evidence="3">F-box domain-containing protein</fullName>
    </recommendedName>
</protein>
<proteinExistence type="predicted"/>
<organism evidence="1 2">
    <name type="scientific">Orchesella dallaii</name>
    <dbReference type="NCBI Taxonomy" id="48710"/>
    <lineage>
        <taxon>Eukaryota</taxon>
        <taxon>Metazoa</taxon>
        <taxon>Ecdysozoa</taxon>
        <taxon>Arthropoda</taxon>
        <taxon>Hexapoda</taxon>
        <taxon>Collembola</taxon>
        <taxon>Entomobryomorpha</taxon>
        <taxon>Entomobryoidea</taxon>
        <taxon>Orchesellidae</taxon>
        <taxon>Orchesellinae</taxon>
        <taxon>Orchesella</taxon>
    </lineage>
</organism>
<dbReference type="EMBL" id="CAXLJM020000006">
    <property type="protein sequence ID" value="CAL8071470.1"/>
    <property type="molecule type" value="Genomic_DNA"/>
</dbReference>
<keyword evidence="2" id="KW-1185">Reference proteome</keyword>
<accession>A0ABP1PRQ0</accession>
<sequence>MSSTSDNSCDSVALGEGMSDETGNEVAIIEEANKLVDSSTLHPLLIPNVIRNVLAHLTADDVETCRLVSKEWNTEACAVLRTKRVVVFMDGYAVGVYINAMEGTPYNPHAQFELFMDLKNEKLNDFWNAFGPQVISLDIRSSAVTWPDFLDVIENRTPNLERLSLRFLPRQDPRAKIELDSRNPITNVKQLCLASMPLSVQGTNGVVERLADLLKLLPNLEVIGFLRIKSPGIQARVSQTLVETIGKPEVNLGSLTYIKLCLLGLTSDQLDALTLKLLPLKRLEMTLAEGMKASSLKNFLVSIRKTLTDLKITFPEKFTNMQTFLNMNDAMRPDESVQVLSNLGSLTMNKFKGSIYFAYKLPNLTKLIYTTDTLKDSIPMGFRRRLYGSQIEDHNLKILTVTSTFCLADTITLNGISMCFPYLKSLTMLNMDDDGLGVIYRGLPLLSELILDSSTCTDQGLTGVPTEICNHIVETDNFTVAKVELYRQDLFIGSLPSLRTFSVTAPNISDAAVAFGMAWCKNLKELQIGSPLVTDKGIIFLANRLYQDLDLLDLTKCSNITEEGKFYAREKLIGKVIVAEPEEEEGDEMEISRRKLKIAKLEYSYRGIVKTKQGPSSCPRLASPDINFFEEVDTDDIHHHAHQLHFADHNPIANVLLRVLRSQEI</sequence>